<dbReference type="InterPro" id="IPR052860">
    <property type="entry name" value="NRL-GPCR1"/>
</dbReference>
<keyword evidence="2" id="KW-1133">Transmembrane helix</keyword>
<sequence length="335" mass="38898">MDALVFVEWGNRLTTVAAVCFTLFFCVTIEKCKQFHPNLRLYLKFVVIPLTFVGICRLLDDVNEYILKLNTNHIYCRLLSYSQAFFVGISVVMVAAILTERWVATYDRKYYEHRGTRKAKTYAVGIFAHGVAYSFLVHYFGTRFKATFPNRCCVVDRYPVIDGIGLFACGTVTMCLTPVMIYLYYYNKRLMNNRVMMESLSARFQLAENIMILRCFIPVFIVGFLIIGSLGFWTSEMSAFLSVVAPDYVITMKVCIRISRACADSLCIAIVVIFCQVHPALRSRMRNYYNRIRPNQCSQETAFIVLRSSKVTDYQKETEDYFQQLESQWNKLQKR</sequence>
<accession>A0A1I7SL27</accession>
<keyword evidence="2" id="KW-0812">Transmembrane</keyword>
<feature type="transmembrane region" description="Helical" evidence="2">
    <location>
        <begin position="258"/>
        <end position="281"/>
    </location>
</feature>
<evidence type="ECO:0000313" key="4">
    <source>
        <dbReference type="WBParaSite" id="BXY_1375900.1"/>
    </source>
</evidence>
<evidence type="ECO:0000256" key="1">
    <source>
        <dbReference type="ARBA" id="ARBA00006803"/>
    </source>
</evidence>
<dbReference type="GO" id="GO:0007606">
    <property type="term" value="P:sensory perception of chemical stimulus"/>
    <property type="evidence" value="ECO:0007669"/>
    <property type="project" value="InterPro"/>
</dbReference>
<dbReference type="PANTHER" id="PTHR47521">
    <property type="entry name" value="SERPENTINE RECEPTOR, CLASS E (EPSILON)-RELATED"/>
    <property type="match status" value="1"/>
</dbReference>
<feature type="transmembrane region" description="Helical" evidence="2">
    <location>
        <begin position="41"/>
        <end position="60"/>
    </location>
</feature>
<feature type="transmembrane region" description="Helical" evidence="2">
    <location>
        <begin position="164"/>
        <end position="185"/>
    </location>
</feature>
<dbReference type="PANTHER" id="PTHR47521:SF7">
    <property type="entry name" value="SERPENTINE RECEPTOR CLASS EPSILON-6"/>
    <property type="match status" value="1"/>
</dbReference>
<reference evidence="4" key="1">
    <citation type="submission" date="2016-11" db="UniProtKB">
        <authorList>
            <consortium name="WormBaseParasite"/>
        </authorList>
    </citation>
    <scope>IDENTIFICATION</scope>
</reference>
<comment type="similarity">
    <text evidence="1">Belongs to the nematode receptor-like protein sre family.</text>
</comment>
<proteinExistence type="inferred from homology"/>
<protein>
    <submittedName>
        <fullName evidence="4">G protein-coupled receptor</fullName>
    </submittedName>
</protein>
<dbReference type="AlphaFoldDB" id="A0A1I7SL27"/>
<feature type="transmembrane region" description="Helical" evidence="2">
    <location>
        <begin position="119"/>
        <end position="141"/>
    </location>
</feature>
<evidence type="ECO:0000313" key="3">
    <source>
        <dbReference type="Proteomes" id="UP000095284"/>
    </source>
</evidence>
<dbReference type="Proteomes" id="UP000095284">
    <property type="component" value="Unplaced"/>
</dbReference>
<organism evidence="3 4">
    <name type="scientific">Bursaphelenchus xylophilus</name>
    <name type="common">Pinewood nematode worm</name>
    <name type="synonym">Aphelenchoides xylophilus</name>
    <dbReference type="NCBI Taxonomy" id="6326"/>
    <lineage>
        <taxon>Eukaryota</taxon>
        <taxon>Metazoa</taxon>
        <taxon>Ecdysozoa</taxon>
        <taxon>Nematoda</taxon>
        <taxon>Chromadorea</taxon>
        <taxon>Rhabditida</taxon>
        <taxon>Tylenchina</taxon>
        <taxon>Tylenchomorpha</taxon>
        <taxon>Aphelenchoidea</taxon>
        <taxon>Aphelenchoididae</taxon>
        <taxon>Bursaphelenchus</taxon>
    </lineage>
</organism>
<feature type="transmembrane region" description="Helical" evidence="2">
    <location>
        <begin position="12"/>
        <end position="29"/>
    </location>
</feature>
<name>A0A1I7SL27_BURXY</name>
<evidence type="ECO:0000256" key="2">
    <source>
        <dbReference type="SAM" id="Phobius"/>
    </source>
</evidence>
<feature type="transmembrane region" description="Helical" evidence="2">
    <location>
        <begin position="80"/>
        <end position="98"/>
    </location>
</feature>
<dbReference type="CDD" id="cd00637">
    <property type="entry name" value="7tm_classA_rhodopsin-like"/>
    <property type="match status" value="1"/>
</dbReference>
<dbReference type="Gene3D" id="1.20.1070.10">
    <property type="entry name" value="Rhodopsin 7-helix transmembrane proteins"/>
    <property type="match status" value="1"/>
</dbReference>
<dbReference type="Pfam" id="PF03125">
    <property type="entry name" value="Sre"/>
    <property type="match status" value="1"/>
</dbReference>
<dbReference type="GO" id="GO:0016020">
    <property type="term" value="C:membrane"/>
    <property type="evidence" value="ECO:0007669"/>
    <property type="project" value="InterPro"/>
</dbReference>
<feature type="transmembrane region" description="Helical" evidence="2">
    <location>
        <begin position="206"/>
        <end position="233"/>
    </location>
</feature>
<dbReference type="WBParaSite" id="BXY_1375900.1">
    <property type="protein sequence ID" value="BXY_1375900.1"/>
    <property type="gene ID" value="BXY_1375900"/>
</dbReference>
<keyword evidence="2" id="KW-0472">Membrane</keyword>
<dbReference type="InterPro" id="IPR004151">
    <property type="entry name" value="7TM_GPCR_serpentine_rcpt_Sre"/>
</dbReference>